<dbReference type="InterPro" id="IPR002528">
    <property type="entry name" value="MATE_fam"/>
</dbReference>
<evidence type="ECO:0000256" key="3">
    <source>
        <dbReference type="ARBA" id="ARBA00022475"/>
    </source>
</evidence>
<keyword evidence="6 7" id="KW-0472">Membrane</keyword>
<evidence type="ECO:0000313" key="8">
    <source>
        <dbReference type="EMBL" id="HJC66640.1"/>
    </source>
</evidence>
<feature type="transmembrane region" description="Helical" evidence="7">
    <location>
        <begin position="12"/>
        <end position="34"/>
    </location>
</feature>
<dbReference type="PANTHER" id="PTHR43549">
    <property type="entry name" value="MULTIDRUG RESISTANCE PROTEIN YPNP-RELATED"/>
    <property type="match status" value="1"/>
</dbReference>
<protein>
    <submittedName>
        <fullName evidence="8">Polysaccharide biosynthesis C-terminal domain-containing protein</fullName>
    </submittedName>
</protein>
<evidence type="ECO:0000256" key="7">
    <source>
        <dbReference type="SAM" id="Phobius"/>
    </source>
</evidence>
<comment type="caution">
    <text evidence="8">The sequence shown here is derived from an EMBL/GenBank/DDBJ whole genome shotgun (WGS) entry which is preliminary data.</text>
</comment>
<evidence type="ECO:0000256" key="5">
    <source>
        <dbReference type="ARBA" id="ARBA00022989"/>
    </source>
</evidence>
<dbReference type="Proteomes" id="UP000823863">
    <property type="component" value="Unassembled WGS sequence"/>
</dbReference>
<dbReference type="GO" id="GO:0005886">
    <property type="term" value="C:plasma membrane"/>
    <property type="evidence" value="ECO:0007669"/>
    <property type="project" value="UniProtKB-SubCell"/>
</dbReference>
<feature type="transmembrane region" description="Helical" evidence="7">
    <location>
        <begin position="377"/>
        <end position="396"/>
    </location>
</feature>
<proteinExistence type="predicted"/>
<dbReference type="GO" id="GO:0042910">
    <property type="term" value="F:xenobiotic transmembrane transporter activity"/>
    <property type="evidence" value="ECO:0007669"/>
    <property type="project" value="InterPro"/>
</dbReference>
<reference evidence="8" key="1">
    <citation type="journal article" date="2021" name="PeerJ">
        <title>Extensive microbial diversity within the chicken gut microbiome revealed by metagenomics and culture.</title>
        <authorList>
            <person name="Gilroy R."/>
            <person name="Ravi A."/>
            <person name="Getino M."/>
            <person name="Pursley I."/>
            <person name="Horton D.L."/>
            <person name="Alikhan N.F."/>
            <person name="Baker D."/>
            <person name="Gharbi K."/>
            <person name="Hall N."/>
            <person name="Watson M."/>
            <person name="Adriaenssens E.M."/>
            <person name="Foster-Nyarko E."/>
            <person name="Jarju S."/>
            <person name="Secka A."/>
            <person name="Antonio M."/>
            <person name="Oren A."/>
            <person name="Chaudhuri R.R."/>
            <person name="La Ragione R."/>
            <person name="Hildebrand F."/>
            <person name="Pallen M.J."/>
        </authorList>
    </citation>
    <scope>NUCLEOTIDE SEQUENCE</scope>
    <source>
        <strain evidence="8">CHK198-12963</strain>
    </source>
</reference>
<evidence type="ECO:0000256" key="4">
    <source>
        <dbReference type="ARBA" id="ARBA00022692"/>
    </source>
</evidence>
<sequence>MLVGRILSGNAFAALNLAMPLVIINFSLADLIGVGSAVPISVRLGEKKEGEANNIFTSACLMIVAAGFILGLAIFLSAPALIGLMGAEGELAELAVQYLRVYCLCSPFTTIVFAMDNYLKICGRVRSSMALNIVMSVLSAALEFLFLFVFRWGIWAAALGTCTSMFVCALAALYPFFRKKMQLRFVRPKFDRTMMKTIVTCGSPNFLNNVAGRITSIIMNVILLQVGGATAVSVYGILMFADGFVQPLLYGMCDSLQPAVGYNWGAGTLKRVKDIEKRCFTAGAILSIDSAVVIYCFPLPITSLFTQNADQSLIDMAVPALKLFSSAYLVRWFSFAAQSYMSAVEKPVPAMVISVCTAVAFPLVMIVLLWPMGLKGLWLNVPGTSLMAAILAFFILNRFEKKEMNTQG</sequence>
<dbReference type="InterPro" id="IPR052031">
    <property type="entry name" value="Membrane_Transporter-Flippase"/>
</dbReference>
<organism evidence="8 9">
    <name type="scientific">Candidatus Enterocloster excrementigallinarum</name>
    <dbReference type="NCBI Taxonomy" id="2838558"/>
    <lineage>
        <taxon>Bacteria</taxon>
        <taxon>Bacillati</taxon>
        <taxon>Bacillota</taxon>
        <taxon>Clostridia</taxon>
        <taxon>Lachnospirales</taxon>
        <taxon>Lachnospiraceae</taxon>
        <taxon>Enterocloster</taxon>
    </lineage>
</organism>
<dbReference type="PIRSF" id="PIRSF006603">
    <property type="entry name" value="DinF"/>
    <property type="match status" value="1"/>
</dbReference>
<feature type="transmembrane region" description="Helical" evidence="7">
    <location>
        <begin position="131"/>
        <end position="150"/>
    </location>
</feature>
<feature type="transmembrane region" description="Helical" evidence="7">
    <location>
        <begin position="350"/>
        <end position="371"/>
    </location>
</feature>
<name>A0A9D2TDR7_9FIRM</name>
<feature type="transmembrane region" description="Helical" evidence="7">
    <location>
        <begin position="279"/>
        <end position="301"/>
    </location>
</feature>
<feature type="transmembrane region" description="Helical" evidence="7">
    <location>
        <begin position="156"/>
        <end position="177"/>
    </location>
</feature>
<keyword evidence="4 7" id="KW-0812">Transmembrane</keyword>
<evidence type="ECO:0000256" key="6">
    <source>
        <dbReference type="ARBA" id="ARBA00023136"/>
    </source>
</evidence>
<dbReference type="Pfam" id="PF01554">
    <property type="entry name" value="MatE"/>
    <property type="match status" value="2"/>
</dbReference>
<evidence type="ECO:0000313" key="9">
    <source>
        <dbReference type="Proteomes" id="UP000823863"/>
    </source>
</evidence>
<reference evidence="8" key="2">
    <citation type="submission" date="2021-04" db="EMBL/GenBank/DDBJ databases">
        <authorList>
            <person name="Gilroy R."/>
        </authorList>
    </citation>
    <scope>NUCLEOTIDE SEQUENCE</scope>
    <source>
        <strain evidence="8">CHK198-12963</strain>
    </source>
</reference>
<comment type="subcellular location">
    <subcellularLocation>
        <location evidence="1">Cell membrane</location>
        <topology evidence="1">Multi-pass membrane protein</topology>
    </subcellularLocation>
</comment>
<feature type="transmembrane region" description="Helical" evidence="7">
    <location>
        <begin position="313"/>
        <end position="330"/>
    </location>
</feature>
<dbReference type="EMBL" id="DWWB01000043">
    <property type="protein sequence ID" value="HJC66640.1"/>
    <property type="molecule type" value="Genomic_DNA"/>
</dbReference>
<dbReference type="GO" id="GO:0015297">
    <property type="term" value="F:antiporter activity"/>
    <property type="evidence" value="ECO:0007669"/>
    <property type="project" value="InterPro"/>
</dbReference>
<keyword evidence="5 7" id="KW-1133">Transmembrane helix</keyword>
<dbReference type="InterPro" id="IPR048279">
    <property type="entry name" value="MdtK-like"/>
</dbReference>
<gene>
    <name evidence="8" type="ORF">H9931_07975</name>
</gene>
<dbReference type="AlphaFoldDB" id="A0A9D2TDR7"/>
<evidence type="ECO:0000256" key="1">
    <source>
        <dbReference type="ARBA" id="ARBA00004651"/>
    </source>
</evidence>
<accession>A0A9D2TDR7</accession>
<feature type="transmembrane region" description="Helical" evidence="7">
    <location>
        <begin position="98"/>
        <end position="119"/>
    </location>
</feature>
<dbReference type="PANTHER" id="PTHR43549:SF2">
    <property type="entry name" value="MULTIDRUG RESISTANCE PROTEIN NORM-RELATED"/>
    <property type="match status" value="1"/>
</dbReference>
<evidence type="ECO:0000256" key="2">
    <source>
        <dbReference type="ARBA" id="ARBA00022448"/>
    </source>
</evidence>
<keyword evidence="2" id="KW-0813">Transport</keyword>
<keyword evidence="3" id="KW-1003">Cell membrane</keyword>
<feature type="transmembrane region" description="Helical" evidence="7">
    <location>
        <begin position="55"/>
        <end position="78"/>
    </location>
</feature>